<sequence length="94" mass="10159">MRPILTATVCRTSRADPTSATSSAYNRLLMGVGDGDEEDKAAAPTKGPKGRQSGTRAPGPGGPEHQDQEDQRETPRTPRWLLQKQQNEAKPAMC</sequence>
<feature type="region of interest" description="Disordered" evidence="1">
    <location>
        <begin position="1"/>
        <end position="94"/>
    </location>
</feature>
<organism evidence="2 3">
    <name type="scientific">Rhizopus delemar (strain RA 99-880 / ATCC MYA-4621 / FGSC 9543 / NRRL 43880)</name>
    <name type="common">Mucormycosis agent</name>
    <name type="synonym">Rhizopus arrhizus var. delemar</name>
    <dbReference type="NCBI Taxonomy" id="246409"/>
    <lineage>
        <taxon>Eukaryota</taxon>
        <taxon>Fungi</taxon>
        <taxon>Fungi incertae sedis</taxon>
        <taxon>Mucoromycota</taxon>
        <taxon>Mucoromycotina</taxon>
        <taxon>Mucoromycetes</taxon>
        <taxon>Mucorales</taxon>
        <taxon>Mucorineae</taxon>
        <taxon>Rhizopodaceae</taxon>
        <taxon>Rhizopus</taxon>
    </lineage>
</organism>
<feature type="compositionally biased region" description="Basic and acidic residues" evidence="1">
    <location>
        <begin position="64"/>
        <end position="76"/>
    </location>
</feature>
<keyword evidence="3" id="KW-1185">Reference proteome</keyword>
<evidence type="ECO:0000313" key="2">
    <source>
        <dbReference type="EMBL" id="EIE88244.1"/>
    </source>
</evidence>
<proteinExistence type="predicted"/>
<dbReference type="Proteomes" id="UP000009138">
    <property type="component" value="Unassembled WGS sequence"/>
</dbReference>
<accession>I1CIG4</accession>
<gene>
    <name evidence="2" type="ORF">RO3G_12955</name>
</gene>
<dbReference type="InParanoid" id="I1CIG4"/>
<reference evidence="2 3" key="1">
    <citation type="journal article" date="2009" name="PLoS Genet.">
        <title>Genomic analysis of the basal lineage fungus Rhizopus oryzae reveals a whole-genome duplication.</title>
        <authorList>
            <person name="Ma L.-J."/>
            <person name="Ibrahim A.S."/>
            <person name="Skory C."/>
            <person name="Grabherr M.G."/>
            <person name="Burger G."/>
            <person name="Butler M."/>
            <person name="Elias M."/>
            <person name="Idnurm A."/>
            <person name="Lang B.F."/>
            <person name="Sone T."/>
            <person name="Abe A."/>
            <person name="Calvo S.E."/>
            <person name="Corrochano L.M."/>
            <person name="Engels R."/>
            <person name="Fu J."/>
            <person name="Hansberg W."/>
            <person name="Kim J.-M."/>
            <person name="Kodira C.D."/>
            <person name="Koehrsen M.J."/>
            <person name="Liu B."/>
            <person name="Miranda-Saavedra D."/>
            <person name="O'Leary S."/>
            <person name="Ortiz-Castellanos L."/>
            <person name="Poulter R."/>
            <person name="Rodriguez-Romero J."/>
            <person name="Ruiz-Herrera J."/>
            <person name="Shen Y.-Q."/>
            <person name="Zeng Q."/>
            <person name="Galagan J."/>
            <person name="Birren B.W."/>
            <person name="Cuomo C.A."/>
            <person name="Wickes B.L."/>
        </authorList>
    </citation>
    <scope>NUCLEOTIDE SEQUENCE [LARGE SCALE GENOMIC DNA]</scope>
    <source>
        <strain evidence="3">RA 99-880 / ATCC MYA-4621 / FGSC 9543 / NRRL 43880</strain>
    </source>
</reference>
<dbReference type="VEuPathDB" id="FungiDB:RO3G_12955"/>
<protein>
    <submittedName>
        <fullName evidence="2">Uncharacterized protein</fullName>
    </submittedName>
</protein>
<feature type="compositionally biased region" description="Polar residues" evidence="1">
    <location>
        <begin position="9"/>
        <end position="25"/>
    </location>
</feature>
<evidence type="ECO:0000256" key="1">
    <source>
        <dbReference type="SAM" id="MobiDB-lite"/>
    </source>
</evidence>
<dbReference type="EMBL" id="CH476742">
    <property type="protein sequence ID" value="EIE88244.1"/>
    <property type="molecule type" value="Genomic_DNA"/>
</dbReference>
<name>I1CIG4_RHIO9</name>
<dbReference type="RefSeq" id="XP_067523640.1">
    <property type="nucleotide sequence ID" value="XM_067667539.1"/>
</dbReference>
<dbReference type="AlphaFoldDB" id="I1CIG4"/>
<dbReference type="GeneID" id="93619920"/>
<evidence type="ECO:0000313" key="3">
    <source>
        <dbReference type="Proteomes" id="UP000009138"/>
    </source>
</evidence>